<gene>
    <name evidence="2" type="ORF">F4827_004040</name>
</gene>
<evidence type="ECO:0000313" key="2">
    <source>
        <dbReference type="EMBL" id="MBB6104181.1"/>
    </source>
</evidence>
<dbReference type="InterPro" id="IPR013589">
    <property type="entry name" value="Bac_transglu_N"/>
</dbReference>
<feature type="domain" description="Transglutaminase-like" evidence="1">
    <location>
        <begin position="172"/>
        <end position="248"/>
    </location>
</feature>
<dbReference type="AlphaFoldDB" id="A0A7W9U0V0"/>
<name>A0A7W9U0V0_9BURK</name>
<comment type="caution">
    <text evidence="2">The sequence shown here is derived from an EMBL/GenBank/DDBJ whole genome shotgun (WGS) entry which is preliminary data.</text>
</comment>
<dbReference type="PANTHER" id="PTHR33490:SF1">
    <property type="entry name" value="SLL1233 PROTEIN"/>
    <property type="match status" value="1"/>
</dbReference>
<evidence type="ECO:0000259" key="1">
    <source>
        <dbReference type="SMART" id="SM00460"/>
    </source>
</evidence>
<organism evidence="2 3">
    <name type="scientific">Paraburkholderia bannensis</name>
    <dbReference type="NCBI Taxonomy" id="765414"/>
    <lineage>
        <taxon>Bacteria</taxon>
        <taxon>Pseudomonadati</taxon>
        <taxon>Pseudomonadota</taxon>
        <taxon>Betaproteobacteria</taxon>
        <taxon>Burkholderiales</taxon>
        <taxon>Burkholderiaceae</taxon>
        <taxon>Paraburkholderia</taxon>
    </lineage>
</organism>
<dbReference type="Proteomes" id="UP000571554">
    <property type="component" value="Unassembled WGS sequence"/>
</dbReference>
<dbReference type="RefSeq" id="WP_183726195.1">
    <property type="nucleotide sequence ID" value="NZ_JACHBW010000011.1"/>
</dbReference>
<dbReference type="Pfam" id="PF01841">
    <property type="entry name" value="Transglut_core"/>
    <property type="match status" value="1"/>
</dbReference>
<dbReference type="Pfam" id="PF08379">
    <property type="entry name" value="Bact_transglu_N"/>
    <property type="match status" value="1"/>
</dbReference>
<dbReference type="Gene3D" id="3.10.620.30">
    <property type="match status" value="1"/>
</dbReference>
<proteinExistence type="predicted"/>
<dbReference type="EMBL" id="JACHBW010000011">
    <property type="protein sequence ID" value="MBB6104181.1"/>
    <property type="molecule type" value="Genomic_DNA"/>
</dbReference>
<sequence length="1161" mass="128657">MSIRVALNHVTQYRYDRLVHLAPHVVRLRPAPHCRTPILSYSMRVEPADHFVNWQQDPFANYQARLAFPEPTREFRVTIDLVAEMAVYNPFDFFLDPSAEQFPFAYAPDLAAELAPYRVRSEPTPRFAAFVESIDRSPRATVDFLVELNQRLQREIGYLIRMEPGVQTPEETLETGSGSCRDSGWLLVQTLRQLGLAARFVSGYLLQLTPDVKAIDGPQGAESDFTDLHAWCEVYLPGAGWIGLDPTSGLLAGEGHIPVACTPEPGSAAPISGSLDDCEVEFSHSMTITRVQETPRVTLPYTDAQWAQMQAMGAQVDAALEASDVRLTMGGEPTFVAANDRDAPEWNTDALGPTKRRYAIALMDKLRRQYGAHGFLHIGQGKWYPGEQLPRWALSLYWRADGEACWHDPSLFADERSSTHHTAADAQRFLTHLAAKLAVDPLHVQPGYEDTWYYLWRERRLPVNVDPFDSRLDDEMERVRLRRVFDAGLDSVTGYVLPLAREHHPQPALQGPRWVSGPWFFRDDRMYLIPGDSPMGYRLPLDSLPWVSAADYPWQHAHDPFAAPAPLRSAAQLRMQYREVSAEAGSAGCADPAALAEAYAPDAPDAHSADAARLPARGESASWIHRTAVCVEVRNPARAAGPQVENASFGQAQGQLHVFMPPLAALDDYLDLLAAVEATAADLALPVVIEGYPPPRDPRLKMLQVTPDPGVIEVNIHPSSSWDELVERTEFLYQAAHETALSTEKFMIDGRHTGTGGGNHLVLGGATPDDSPFLRRPDLLASLVAYWHNHPSLSYLFSGLFIGPTSQAPRVDEARNDQVYELDIAFAEIQRQVDLLRGYGEAAGGSGDSDGAARVPPWLIDRALRNILIDVTGNTHRAEFCIDKLYSPDGPTGRLGLLELRGFEMPPHARMSLAQQLLLRALVARFWARPYTQRLARWGTALHDRFMLSTFVKMDFDDVLAETTAAGFALDPAWFAPHFEFRFPLVGELHTSGIALTLRHALEPWHVMGEEGSAGGTVRYVDSSVERLEVSVLGINESRHLVTVNGHALPLQPTGRAGESVAGVRYRAWQQSASLHPTIGVHAPLTIDIVDSWSGRAIGGCQYHVAHPGGRSYETLPVNAYEAESRRRARFFTSGHTPGAFDAAPPTRSLEFPFTLDLRLP</sequence>
<dbReference type="PANTHER" id="PTHR33490">
    <property type="entry name" value="BLR5614 PROTEIN-RELATED"/>
    <property type="match status" value="1"/>
</dbReference>
<dbReference type="InterPro" id="IPR018667">
    <property type="entry name" value="DUF2126"/>
</dbReference>
<dbReference type="SMART" id="SM00460">
    <property type="entry name" value="TGc"/>
    <property type="match status" value="1"/>
</dbReference>
<dbReference type="Pfam" id="PF09899">
    <property type="entry name" value="DUF2126"/>
    <property type="match status" value="1"/>
</dbReference>
<dbReference type="InterPro" id="IPR002931">
    <property type="entry name" value="Transglutaminase-like"/>
</dbReference>
<dbReference type="InterPro" id="IPR038765">
    <property type="entry name" value="Papain-like_cys_pep_sf"/>
</dbReference>
<protein>
    <submittedName>
        <fullName evidence="2">Uncharacterized protein (DUF2126 family)</fullName>
    </submittedName>
</protein>
<reference evidence="2 3" key="1">
    <citation type="submission" date="2020-08" db="EMBL/GenBank/DDBJ databases">
        <title>Above-ground endophytic microbial communities from plants in different locations in the United States.</title>
        <authorList>
            <person name="Frank C."/>
        </authorList>
    </citation>
    <scope>NUCLEOTIDE SEQUENCE [LARGE SCALE GENOMIC DNA]</scope>
    <source>
        <strain evidence="2 3">WP4_2_2</strain>
    </source>
</reference>
<accession>A0A7W9U0V0</accession>
<evidence type="ECO:0000313" key="3">
    <source>
        <dbReference type="Proteomes" id="UP000571554"/>
    </source>
</evidence>
<keyword evidence="3" id="KW-1185">Reference proteome</keyword>
<dbReference type="SUPFAM" id="SSF54001">
    <property type="entry name" value="Cysteine proteinases"/>
    <property type="match status" value="1"/>
</dbReference>